<evidence type="ECO:0000313" key="2">
    <source>
        <dbReference type="EMBL" id="RGD74760.1"/>
    </source>
</evidence>
<evidence type="ECO:0000313" key="3">
    <source>
        <dbReference type="Proteomes" id="UP000260721"/>
    </source>
</evidence>
<accession>A0A3E3DZP0</accession>
<dbReference type="RefSeq" id="WP_117446830.1">
    <property type="nucleotide sequence ID" value="NZ_CALCIP010000047.1"/>
</dbReference>
<name>A0A3E3DZP0_9FIRM</name>
<proteinExistence type="predicted"/>
<dbReference type="Proteomes" id="UP000260721">
    <property type="component" value="Unassembled WGS sequence"/>
</dbReference>
<evidence type="ECO:0000259" key="1">
    <source>
        <dbReference type="Pfam" id="PF14192"/>
    </source>
</evidence>
<organism evidence="2 3">
    <name type="scientific">Faecalicoccus pleomorphus</name>
    <dbReference type="NCBI Taxonomy" id="1323"/>
    <lineage>
        <taxon>Bacteria</taxon>
        <taxon>Bacillati</taxon>
        <taxon>Bacillota</taxon>
        <taxon>Erysipelotrichia</taxon>
        <taxon>Erysipelotrichales</taxon>
        <taxon>Erysipelotrichaceae</taxon>
        <taxon>Faecalicoccus</taxon>
    </lineage>
</organism>
<sequence length="90" mass="10030">MNKYSIGNELRQVERLKKQYTPGTKIQCIQMDDPYHAVAPGSIGTVDHVDDAGTIHMSWENGSSLGLIPGEDHFKVIGKSERNKSKDQEC</sequence>
<comment type="caution">
    <text evidence="2">The sequence shown here is derived from an EMBL/GenBank/DDBJ whole genome shotgun (WGS) entry which is preliminary data.</text>
</comment>
<gene>
    <name evidence="2" type="ORF">DXC78_09645</name>
</gene>
<protein>
    <submittedName>
        <fullName evidence="2">DUF4314 domain-containing protein</fullName>
    </submittedName>
</protein>
<dbReference type="EMBL" id="QUSK01000022">
    <property type="protein sequence ID" value="RGD74760.1"/>
    <property type="molecule type" value="Genomic_DNA"/>
</dbReference>
<dbReference type="AlphaFoldDB" id="A0A3E3DZP0"/>
<feature type="domain" description="DUF4314" evidence="1">
    <location>
        <begin position="12"/>
        <end position="77"/>
    </location>
</feature>
<dbReference type="InterPro" id="IPR025463">
    <property type="entry name" value="DUF4314"/>
</dbReference>
<dbReference type="Pfam" id="PF14192">
    <property type="entry name" value="DUF4314"/>
    <property type="match status" value="1"/>
</dbReference>
<reference evidence="2 3" key="1">
    <citation type="submission" date="2018-08" db="EMBL/GenBank/DDBJ databases">
        <title>A genome reference for cultivated species of the human gut microbiota.</title>
        <authorList>
            <person name="Zou Y."/>
            <person name="Xue W."/>
            <person name="Luo G."/>
        </authorList>
    </citation>
    <scope>NUCLEOTIDE SEQUENCE [LARGE SCALE GENOMIC DNA]</scope>
    <source>
        <strain evidence="2 3">TF08-11</strain>
    </source>
</reference>